<sequence>METDHPGCTAGADNRFGPRVDPSCRSFDFTLLFEDAIFTALPAAVFLLFVPVQIWRIAKTNIKTNSYTLATWKLCFLAILFSCHIAFLVLLSQTPGFATSLSLASGVLSTVAVAAAGALSFLKDQRSARPSDILVLYFSICTMLAIPRFRTIWLIPHNSALKAVLTFDLVATIAVAVAESVRKIRFLRQPYKKLPTEETAGEAEDRTLFGRALVGAFALTYIGMAVSRALYHRQTYRMTARVRAGLISKIYQDTTVLRHADIKDLAAVTLMGTDVERIYESFGQIHEIWASPIEIVVAVWLLVRQVSYAALLPLAICLLSIVGASQIGNHFGPAMIAWIKRVQTRVAVTASFLNDIKAVKMLGLSDALYEITKKLRRDELRASGKFRRLLVLQILTGNIPTLLAPFTTFVVYAIIAKVKKDESLLAAQAFTALSLISLVTEPLITLCEAWPRVTQGVACFQRIEEYCAKAKEGAPASGASRTQEFSDGVEMCNKDTLTNSAGALVSFRDAQISWSATEEKNILHDLNLDINPGFTAVIGAVAAGKSTLLSSIIGETTIKNGSMSHVSSEIALCSQTPFVVDDTVRRNIVGDQEFVQEWYDFAITACCLKKDLARLPMGDQFRCGTKGSALSGGQRHRVALARAVFSKLRIVILDDVMSGFDPQTTGNILTNLFSKTGYFRKAGISVILATHNQRILPYMDSVVVMENGRVTDADSFEQVKLRSPELLKATTTDEAPEHTEEDEPNATARAASIDEDPETALEQDSLRRRTGSWSVYSYYGRSAGATSLTLWIIFTFIGAVAGSYTSIWIQRWTEANEKHPNENTGLYLGVYALLVIVSIAGTAGECWVFFVNIINDTAIKLHDDLLTATLRAPFHFFHSTDTGSVTNRFSQDMDLIDMTLPTNAITFTTAAAACIVQLVIICVVGKYLAVTIPALVFILFAIQRYYLRTSRQLRLMDIEAKAPIYKLFIETIEGVATIRALGWGSAFHDRLYAVLNTSQKPLYMLAAIQQWLALVLELIVGGMAVVIVASATATTNTITAGDLGVALVLVLQFSSLLTQCIQSWTRLETSIGAVARVQEFINSTPSEQPGSTTLPKDFPERGAIHCEKLTASYSSDSGPVLKQVELSFAPGEKVALCGPSGSGKSSLIMSILSMMGSTEGRVTIDDIDTSTVAGNSLRMHLNVIPQEPFFLPGTVRMNIDPRGTSLNEAIISALDRVGMWDKIKGKGGLDADLDSSEFSSGERQMLCLARAMLVPGKILILDEAMSSVDKKTEADMQAVIDSEFKDQTVISVLHRFDHIQSYGKVVVLRDGEMVESGTPNDLLASDSAFRALYKAQH</sequence>
<dbReference type="EMBL" id="JANAKD010000122">
    <property type="protein sequence ID" value="KAJ3497293.1"/>
    <property type="molecule type" value="Genomic_DNA"/>
</dbReference>
<name>A0ACC1R3Z6_9HYPO</name>
<protein>
    <submittedName>
        <fullName evidence="1">Uncharacterized protein</fullName>
    </submittedName>
</protein>
<comment type="caution">
    <text evidence="1">The sequence shown here is derived from an EMBL/GenBank/DDBJ whole genome shotgun (WGS) entry which is preliminary data.</text>
</comment>
<accession>A0ACC1R3Z6</accession>
<reference evidence="1" key="1">
    <citation type="submission" date="2022-07" db="EMBL/GenBank/DDBJ databases">
        <title>Genome Sequence of Lecanicillium saksenae.</title>
        <authorList>
            <person name="Buettner E."/>
        </authorList>
    </citation>
    <scope>NUCLEOTIDE SEQUENCE</scope>
    <source>
        <strain evidence="1">VT-O1</strain>
    </source>
</reference>
<dbReference type="Proteomes" id="UP001148737">
    <property type="component" value="Unassembled WGS sequence"/>
</dbReference>
<proteinExistence type="predicted"/>
<evidence type="ECO:0000313" key="1">
    <source>
        <dbReference type="EMBL" id="KAJ3497293.1"/>
    </source>
</evidence>
<evidence type="ECO:0000313" key="2">
    <source>
        <dbReference type="Proteomes" id="UP001148737"/>
    </source>
</evidence>
<organism evidence="1 2">
    <name type="scientific">Lecanicillium saksenae</name>
    <dbReference type="NCBI Taxonomy" id="468837"/>
    <lineage>
        <taxon>Eukaryota</taxon>
        <taxon>Fungi</taxon>
        <taxon>Dikarya</taxon>
        <taxon>Ascomycota</taxon>
        <taxon>Pezizomycotina</taxon>
        <taxon>Sordariomycetes</taxon>
        <taxon>Hypocreomycetidae</taxon>
        <taxon>Hypocreales</taxon>
        <taxon>Cordycipitaceae</taxon>
        <taxon>Lecanicillium</taxon>
    </lineage>
</organism>
<keyword evidence="2" id="KW-1185">Reference proteome</keyword>
<gene>
    <name evidence="1" type="ORF">NLG97_g2019</name>
</gene>